<evidence type="ECO:0000256" key="5">
    <source>
        <dbReference type="ARBA" id="ARBA00022825"/>
    </source>
</evidence>
<dbReference type="NCBIfam" id="TIGR00706">
    <property type="entry name" value="SppA_dom"/>
    <property type="match status" value="1"/>
</dbReference>
<evidence type="ECO:0000256" key="3">
    <source>
        <dbReference type="ARBA" id="ARBA00022670"/>
    </source>
</evidence>
<dbReference type="InterPro" id="IPR004634">
    <property type="entry name" value="Pept_S49_pIV"/>
</dbReference>
<organism evidence="9 10">
    <name type="scientific">Elstera cyanobacteriorum</name>
    <dbReference type="NCBI Taxonomy" id="2022747"/>
    <lineage>
        <taxon>Bacteria</taxon>
        <taxon>Pseudomonadati</taxon>
        <taxon>Pseudomonadota</taxon>
        <taxon>Alphaproteobacteria</taxon>
        <taxon>Rhodospirillales</taxon>
        <taxon>Rhodospirillaceae</taxon>
        <taxon>Elstera</taxon>
    </lineage>
</organism>
<evidence type="ECO:0000313" key="9">
    <source>
        <dbReference type="EMBL" id="OYQ17523.1"/>
    </source>
</evidence>
<dbReference type="InterPro" id="IPR047217">
    <property type="entry name" value="S49_SppA_67K_type_N"/>
</dbReference>
<dbReference type="PANTHER" id="PTHR33209">
    <property type="entry name" value="PROTEASE 4"/>
    <property type="match status" value="1"/>
</dbReference>
<feature type="domain" description="Peptidase S49" evidence="8">
    <location>
        <begin position="118"/>
        <end position="272"/>
    </location>
</feature>
<evidence type="ECO:0000256" key="1">
    <source>
        <dbReference type="ARBA" id="ARBA00004370"/>
    </source>
</evidence>
<evidence type="ECO:0000256" key="2">
    <source>
        <dbReference type="ARBA" id="ARBA00008683"/>
    </source>
</evidence>
<keyword evidence="4" id="KW-0378">Hydrolase</keyword>
<dbReference type="GO" id="GO:0006465">
    <property type="term" value="P:signal peptide processing"/>
    <property type="evidence" value="ECO:0007669"/>
    <property type="project" value="InterPro"/>
</dbReference>
<comment type="caution">
    <text evidence="9">The sequence shown here is derived from an EMBL/GenBank/DDBJ whole genome shotgun (WGS) entry which is preliminary data.</text>
</comment>
<gene>
    <name evidence="9" type="primary">sppA</name>
    <name evidence="9" type="ORF">CHR90_16400</name>
</gene>
<keyword evidence="5" id="KW-0720">Serine protease</keyword>
<evidence type="ECO:0000313" key="10">
    <source>
        <dbReference type="Proteomes" id="UP000216361"/>
    </source>
</evidence>
<feature type="active site" description="Nucleophile" evidence="7">
    <location>
        <position position="386"/>
    </location>
</feature>
<dbReference type="OrthoDB" id="9764363at2"/>
<accession>A0A255XKK0</accession>
<dbReference type="PIRSF" id="PIRSF001217">
    <property type="entry name" value="Protease_4_SppA"/>
    <property type="match status" value="1"/>
</dbReference>
<dbReference type="GO" id="GO:0016020">
    <property type="term" value="C:membrane"/>
    <property type="evidence" value="ECO:0007669"/>
    <property type="project" value="UniProtKB-SubCell"/>
</dbReference>
<evidence type="ECO:0000256" key="4">
    <source>
        <dbReference type="ARBA" id="ARBA00022801"/>
    </source>
</evidence>
<comment type="subcellular location">
    <subcellularLocation>
        <location evidence="1">Membrane</location>
    </subcellularLocation>
</comment>
<dbReference type="PANTHER" id="PTHR33209:SF1">
    <property type="entry name" value="PEPTIDASE S49 DOMAIN-CONTAINING PROTEIN"/>
    <property type="match status" value="1"/>
</dbReference>
<evidence type="ECO:0000256" key="7">
    <source>
        <dbReference type="PIRSR" id="PIRSR001217-1"/>
    </source>
</evidence>
<dbReference type="Gene3D" id="3.90.226.10">
    <property type="entry name" value="2-enoyl-CoA Hydratase, Chain A, domain 1"/>
    <property type="match status" value="3"/>
</dbReference>
<name>A0A255XKK0_9PROT</name>
<dbReference type="InterPro" id="IPR029045">
    <property type="entry name" value="ClpP/crotonase-like_dom_sf"/>
</dbReference>
<reference evidence="9 10" key="1">
    <citation type="submission" date="2017-07" db="EMBL/GenBank/DDBJ databases">
        <title>Elstera cyanobacteriorum sp. nov., a novel bacterium isolated from cyanobacterial aggregates in a eutrophic lake.</title>
        <authorList>
            <person name="Cai H."/>
        </authorList>
    </citation>
    <scope>NUCLEOTIDE SEQUENCE [LARGE SCALE GENOMIC DNA]</scope>
    <source>
        <strain evidence="9 10">TH019</strain>
    </source>
</reference>
<keyword evidence="3" id="KW-0645">Protease</keyword>
<feature type="domain" description="Peptidase S49" evidence="8">
    <location>
        <begin position="369"/>
        <end position="517"/>
    </location>
</feature>
<dbReference type="AlphaFoldDB" id="A0A255XKK0"/>
<dbReference type="Proteomes" id="UP000216361">
    <property type="component" value="Unassembled WGS sequence"/>
</dbReference>
<dbReference type="GO" id="GO:0008236">
    <property type="term" value="F:serine-type peptidase activity"/>
    <property type="evidence" value="ECO:0007669"/>
    <property type="project" value="UniProtKB-KW"/>
</dbReference>
<dbReference type="InterPro" id="IPR004635">
    <property type="entry name" value="Pept_S49_SppA"/>
</dbReference>
<comment type="similarity">
    <text evidence="2">Belongs to the peptidase S49 family.</text>
</comment>
<protein>
    <submittedName>
        <fullName evidence="9">Signal peptide peptidase SppA</fullName>
    </submittedName>
</protein>
<keyword evidence="10" id="KW-1185">Reference proteome</keyword>
<dbReference type="EMBL" id="NOXS01000034">
    <property type="protein sequence ID" value="OYQ17523.1"/>
    <property type="molecule type" value="Genomic_DNA"/>
</dbReference>
<sequence>MRRFLVGCLSILGVLFLLIGGGLGYLVWRGFSEFQEAKAPDLPSHLLLTLSISGEPPAARSDNPFRKLTGEGLTLREMVGRIDGAAKDGRVQGLFVDLSNARLSPAAAQELAQAVQRFKAKRKPTYAFADTLGETGGATFTYALAAQFDRVWLQPAGALGIDGLALERPYLAEALKSVGIAPRVDQRHEFKGGIDMFTEAGLSPALRGSLQKLTDDMLKQAVEMIAKGRNLAPDDVTAAIDTAPIAAQDAVTQGLIDQMGYRSDALRALKDASRTPATVALADYRVPDTLPNAALHVAVIEAAGPVVRGGGDSDNPLASDEGSFAAGRVAAAFTAAVNDPTVKGIIFRIDSPGGSYVASDTIWQAVRAAQDAGKPVVAVMGTYAASGGYFVAAPADKIVAQPGTLTGSIGVYSGKFVLSGLWEKLGIRWDRVASGASAGQISPNRDFTPAEWARFQENLDRIYADFTQRVAAGRKIPMDKMDAIARGRIWSGASAKDAGLVDRLGGMVEATDEMRQLLRQPPDTQLRLIDYPAPEDGFTKVRKLLSKIESTAIQIDGVRAKLEPLIKGESLYLPVDVTP</sequence>
<dbReference type="SUPFAM" id="SSF52096">
    <property type="entry name" value="ClpP/crotonase"/>
    <property type="match status" value="2"/>
</dbReference>
<feature type="active site" description="Proton donor/acceptor" evidence="7">
    <location>
        <position position="191"/>
    </location>
</feature>
<dbReference type="CDD" id="cd07023">
    <property type="entry name" value="S49_Sppa_N_C"/>
    <property type="match status" value="1"/>
</dbReference>
<dbReference type="CDD" id="cd07018">
    <property type="entry name" value="S49_SppA_67K_type"/>
    <property type="match status" value="1"/>
</dbReference>
<dbReference type="Pfam" id="PF01343">
    <property type="entry name" value="Peptidase_S49"/>
    <property type="match status" value="2"/>
</dbReference>
<evidence type="ECO:0000259" key="8">
    <source>
        <dbReference type="Pfam" id="PF01343"/>
    </source>
</evidence>
<dbReference type="InterPro" id="IPR047272">
    <property type="entry name" value="S49_SppA_C"/>
</dbReference>
<keyword evidence="6" id="KW-0472">Membrane</keyword>
<dbReference type="InterPro" id="IPR002142">
    <property type="entry name" value="Peptidase_S49"/>
</dbReference>
<dbReference type="RefSeq" id="WP_094410180.1">
    <property type="nucleotide sequence ID" value="NZ_BMJZ01000005.1"/>
</dbReference>
<evidence type="ECO:0000256" key="6">
    <source>
        <dbReference type="ARBA" id="ARBA00023136"/>
    </source>
</evidence>
<proteinExistence type="inferred from homology"/>